<protein>
    <recommendedName>
        <fullName evidence="12">Cytochrome P450</fullName>
    </recommendedName>
</protein>
<evidence type="ECO:0008006" key="12">
    <source>
        <dbReference type="Google" id="ProtNLM"/>
    </source>
</evidence>
<keyword evidence="5 9" id="KW-0479">Metal-binding</keyword>
<keyword evidence="7 9" id="KW-0408">Iron</keyword>
<dbReference type="CDD" id="cd11065">
    <property type="entry name" value="CYP64-like"/>
    <property type="match status" value="1"/>
</dbReference>
<evidence type="ECO:0000256" key="9">
    <source>
        <dbReference type="RuleBase" id="RU000461"/>
    </source>
</evidence>
<evidence type="ECO:0000256" key="1">
    <source>
        <dbReference type="ARBA" id="ARBA00001971"/>
    </source>
</evidence>
<dbReference type="EMBL" id="JBANRG010000015">
    <property type="protein sequence ID" value="KAK7460420.1"/>
    <property type="molecule type" value="Genomic_DNA"/>
</dbReference>
<evidence type="ECO:0000256" key="4">
    <source>
        <dbReference type="ARBA" id="ARBA00022617"/>
    </source>
</evidence>
<dbReference type="PANTHER" id="PTHR46300:SF7">
    <property type="entry name" value="P450, PUTATIVE (EUROFUNG)-RELATED"/>
    <property type="match status" value="1"/>
</dbReference>
<dbReference type="Pfam" id="PF00067">
    <property type="entry name" value="p450"/>
    <property type="match status" value="1"/>
</dbReference>
<reference evidence="10 11" key="1">
    <citation type="submission" date="2024-01" db="EMBL/GenBank/DDBJ databases">
        <title>A draft genome for the cacao thread blight pathogen Marasmiellus scandens.</title>
        <authorList>
            <person name="Baruah I.K."/>
            <person name="Leung J."/>
            <person name="Bukari Y."/>
            <person name="Amoako-Attah I."/>
            <person name="Meinhardt L.W."/>
            <person name="Bailey B.A."/>
            <person name="Cohen S.P."/>
        </authorList>
    </citation>
    <scope>NUCLEOTIDE SEQUENCE [LARGE SCALE GENOMIC DNA]</scope>
    <source>
        <strain evidence="10 11">GH-19</strain>
    </source>
</reference>
<evidence type="ECO:0000313" key="11">
    <source>
        <dbReference type="Proteomes" id="UP001498398"/>
    </source>
</evidence>
<dbReference type="PANTHER" id="PTHR46300">
    <property type="entry name" value="P450, PUTATIVE (EUROFUNG)-RELATED-RELATED"/>
    <property type="match status" value="1"/>
</dbReference>
<sequence>MPMVVDLCRWTWNLGLMPYSNFWRSHRRTFSQYFRSKYVHKYHPIQRKEILRLLMNLLDEPTNFREHVRGYTGAISLRITHGIESEEDKKYYVELSNHAIQAFVHAGTRGTFLVDYFPWLKYVPAWLPGASFKRKANVWAKSSCELNDLPWDKVKSSLANGTVTPCIATQGLEQFKSRINEMEEIIKNVCGVAYAAGTDTVGHFVLKTLTSVKILQTVSLLLSAILAMVCHPDVQKQAHAELDAVVGTDRLPDFSDHEKLPYIECILKETQRMWPSLPMNIEHYSINDDIYEGYFIPKGTTVIGNAWAILHDEATYDDPMTFKPERFLKEEGKQLPPDPTLSFGFGRRICPGRYFAHDNAWLMIACILTVFTVEKALDVDGKEIEVKMEHNHGALIYPLPFQCRFTPRSPQTLNLLNTGFAGQEVADI</sequence>
<dbReference type="Gene3D" id="1.10.630.10">
    <property type="entry name" value="Cytochrome P450"/>
    <property type="match status" value="1"/>
</dbReference>
<evidence type="ECO:0000313" key="10">
    <source>
        <dbReference type="EMBL" id="KAK7460420.1"/>
    </source>
</evidence>
<dbReference type="PRINTS" id="PR00385">
    <property type="entry name" value="P450"/>
</dbReference>
<organism evidence="10 11">
    <name type="scientific">Marasmiellus scandens</name>
    <dbReference type="NCBI Taxonomy" id="2682957"/>
    <lineage>
        <taxon>Eukaryota</taxon>
        <taxon>Fungi</taxon>
        <taxon>Dikarya</taxon>
        <taxon>Basidiomycota</taxon>
        <taxon>Agaricomycotina</taxon>
        <taxon>Agaricomycetes</taxon>
        <taxon>Agaricomycetidae</taxon>
        <taxon>Agaricales</taxon>
        <taxon>Marasmiineae</taxon>
        <taxon>Omphalotaceae</taxon>
        <taxon>Marasmiellus</taxon>
    </lineage>
</organism>
<evidence type="ECO:0000256" key="3">
    <source>
        <dbReference type="ARBA" id="ARBA00010617"/>
    </source>
</evidence>
<comment type="caution">
    <text evidence="10">The sequence shown here is derived from an EMBL/GenBank/DDBJ whole genome shotgun (WGS) entry which is preliminary data.</text>
</comment>
<name>A0ABR1JFI8_9AGAR</name>
<keyword evidence="11" id="KW-1185">Reference proteome</keyword>
<evidence type="ECO:0000256" key="5">
    <source>
        <dbReference type="ARBA" id="ARBA00022723"/>
    </source>
</evidence>
<dbReference type="InterPro" id="IPR036396">
    <property type="entry name" value="Cyt_P450_sf"/>
</dbReference>
<comment type="cofactor">
    <cofactor evidence="1">
        <name>heme</name>
        <dbReference type="ChEBI" id="CHEBI:30413"/>
    </cofactor>
</comment>
<gene>
    <name evidence="10" type="ORF">VKT23_009140</name>
</gene>
<dbReference type="PRINTS" id="PR00463">
    <property type="entry name" value="EP450I"/>
</dbReference>
<dbReference type="InterPro" id="IPR017972">
    <property type="entry name" value="Cyt_P450_CS"/>
</dbReference>
<dbReference type="InterPro" id="IPR050364">
    <property type="entry name" value="Cytochrome_P450_fung"/>
</dbReference>
<evidence type="ECO:0000256" key="7">
    <source>
        <dbReference type="ARBA" id="ARBA00023004"/>
    </source>
</evidence>
<keyword evidence="6 9" id="KW-0560">Oxidoreductase</keyword>
<keyword evidence="8 9" id="KW-0503">Monooxygenase</keyword>
<dbReference type="InterPro" id="IPR002401">
    <property type="entry name" value="Cyt_P450_E_grp-I"/>
</dbReference>
<proteinExistence type="inferred from homology"/>
<dbReference type="SUPFAM" id="SSF48264">
    <property type="entry name" value="Cytochrome P450"/>
    <property type="match status" value="1"/>
</dbReference>
<comment type="pathway">
    <text evidence="2">Secondary metabolite biosynthesis.</text>
</comment>
<keyword evidence="4 9" id="KW-0349">Heme</keyword>
<dbReference type="PROSITE" id="PS00086">
    <property type="entry name" value="CYTOCHROME_P450"/>
    <property type="match status" value="1"/>
</dbReference>
<comment type="similarity">
    <text evidence="3 9">Belongs to the cytochrome P450 family.</text>
</comment>
<dbReference type="InterPro" id="IPR001128">
    <property type="entry name" value="Cyt_P450"/>
</dbReference>
<accession>A0ABR1JFI8</accession>
<evidence type="ECO:0000256" key="6">
    <source>
        <dbReference type="ARBA" id="ARBA00023002"/>
    </source>
</evidence>
<evidence type="ECO:0000256" key="8">
    <source>
        <dbReference type="ARBA" id="ARBA00023033"/>
    </source>
</evidence>
<evidence type="ECO:0000256" key="2">
    <source>
        <dbReference type="ARBA" id="ARBA00005179"/>
    </source>
</evidence>
<dbReference type="Proteomes" id="UP001498398">
    <property type="component" value="Unassembled WGS sequence"/>
</dbReference>